<dbReference type="RefSeq" id="WP_320286326.1">
    <property type="nucleotide sequence ID" value="NZ_JAVIIW010000004.1"/>
</dbReference>
<dbReference type="GO" id="GO:0004519">
    <property type="term" value="F:endonuclease activity"/>
    <property type="evidence" value="ECO:0007669"/>
    <property type="project" value="UniProtKB-KW"/>
</dbReference>
<keyword evidence="4" id="KW-1185">Reference proteome</keyword>
<protein>
    <submittedName>
        <fullName evidence="3">Restriction endonuclease</fullName>
        <ecNumber evidence="3">3.1.21.-</ecNumber>
    </submittedName>
</protein>
<evidence type="ECO:0000256" key="1">
    <source>
        <dbReference type="SAM" id="MobiDB-lite"/>
    </source>
</evidence>
<reference evidence="3 4" key="1">
    <citation type="submission" date="2023-08" db="EMBL/GenBank/DDBJ databases">
        <title>Implementing the SeqCode for naming new Mesorhizobium species isolated from Vachellia karroo root nodules.</title>
        <authorList>
            <person name="Van Lill M."/>
        </authorList>
    </citation>
    <scope>NUCLEOTIDE SEQUENCE [LARGE SCALE GENOMIC DNA]</scope>
    <source>
        <strain evidence="3 4">VK24D</strain>
    </source>
</reference>
<dbReference type="SUPFAM" id="SSF52980">
    <property type="entry name" value="Restriction endonuclease-like"/>
    <property type="match status" value="1"/>
</dbReference>
<evidence type="ECO:0000313" key="4">
    <source>
        <dbReference type="Proteomes" id="UP001287059"/>
    </source>
</evidence>
<feature type="region of interest" description="Disordered" evidence="1">
    <location>
        <begin position="119"/>
        <end position="139"/>
    </location>
</feature>
<gene>
    <name evidence="3" type="ORF">RFN28_05330</name>
</gene>
<evidence type="ECO:0000313" key="3">
    <source>
        <dbReference type="EMBL" id="MDX8477904.1"/>
    </source>
</evidence>
<feature type="domain" description="Restriction endonuclease type IV Mrr" evidence="2">
    <location>
        <begin position="163"/>
        <end position="268"/>
    </location>
</feature>
<feature type="compositionally biased region" description="Basic and acidic residues" evidence="1">
    <location>
        <begin position="123"/>
        <end position="135"/>
    </location>
</feature>
<dbReference type="InterPro" id="IPR011335">
    <property type="entry name" value="Restrct_endonuc-II-like"/>
</dbReference>
<dbReference type="GO" id="GO:0016787">
    <property type="term" value="F:hydrolase activity"/>
    <property type="evidence" value="ECO:0007669"/>
    <property type="project" value="UniProtKB-KW"/>
</dbReference>
<dbReference type="InterPro" id="IPR007560">
    <property type="entry name" value="Restrct_endonuc_IV_Mrr"/>
</dbReference>
<keyword evidence="3" id="KW-0378">Hydrolase</keyword>
<proteinExistence type="predicted"/>
<evidence type="ECO:0000259" key="2">
    <source>
        <dbReference type="Pfam" id="PF04471"/>
    </source>
</evidence>
<keyword evidence="3" id="KW-0255">Endonuclease</keyword>
<sequence length="301" mass="33376">MPLGMKEVTAVTEIADLLYGFLPGSGNSRTSFPLAANEAGVGEFWQPGSKLPSLVQLLSMTLEHRRNRFCPLINAIVRQSMTWRRGHNDPLMREEIEHLNTLLRGVSFRIPELSDESFLGMLPRRDPPPQKEKATPGKPTAAQLASLAGQLIEVSKLEPQPRGYAFEKFLRELFDAYGLAPHASFRLVGEQIDGSFSLDGETYLLEAKWKNDLSGIADLHAFSGKVQTKAKWARGLFISHTGFSDDGLTAFGRAPTSIICMDGFDLHETLTRQLPLGDVLAKKIRRAAETGGPFIRVRELF</sequence>
<dbReference type="EC" id="3.1.21.-" evidence="3"/>
<dbReference type="Pfam" id="PF04471">
    <property type="entry name" value="Mrr_cat"/>
    <property type="match status" value="1"/>
</dbReference>
<name>A0ABU4XT80_9HYPH</name>
<dbReference type="Proteomes" id="UP001287059">
    <property type="component" value="Unassembled WGS sequence"/>
</dbReference>
<keyword evidence="3" id="KW-0540">Nuclease</keyword>
<accession>A0ABU4XT80</accession>
<dbReference type="EMBL" id="JAVIIW010000004">
    <property type="protein sequence ID" value="MDX8477904.1"/>
    <property type="molecule type" value="Genomic_DNA"/>
</dbReference>
<organism evidence="3 4">
    <name type="scientific">Mesorhizobium album</name>
    <dbReference type="NCBI Taxonomy" id="3072314"/>
    <lineage>
        <taxon>Bacteria</taxon>
        <taxon>Pseudomonadati</taxon>
        <taxon>Pseudomonadota</taxon>
        <taxon>Alphaproteobacteria</taxon>
        <taxon>Hyphomicrobiales</taxon>
        <taxon>Phyllobacteriaceae</taxon>
        <taxon>Mesorhizobium</taxon>
    </lineage>
</organism>
<comment type="caution">
    <text evidence="3">The sequence shown here is derived from an EMBL/GenBank/DDBJ whole genome shotgun (WGS) entry which is preliminary data.</text>
</comment>